<dbReference type="InterPro" id="IPR001227">
    <property type="entry name" value="Ac_transferase_dom_sf"/>
</dbReference>
<dbReference type="PROSITE" id="PS50075">
    <property type="entry name" value="CARRIER"/>
    <property type="match status" value="1"/>
</dbReference>
<dbReference type="Pfam" id="PF21089">
    <property type="entry name" value="PKS_DH_N"/>
    <property type="match status" value="1"/>
</dbReference>
<dbReference type="InterPro" id="IPR013149">
    <property type="entry name" value="ADH-like_C"/>
</dbReference>
<evidence type="ECO:0000259" key="12">
    <source>
        <dbReference type="PROSITE" id="PS52019"/>
    </source>
</evidence>
<feature type="region of interest" description="Disordered" evidence="9">
    <location>
        <begin position="452"/>
        <end position="471"/>
    </location>
</feature>
<dbReference type="InterPro" id="IPR013217">
    <property type="entry name" value="Methyltransf_12"/>
</dbReference>
<proteinExistence type="predicted"/>
<feature type="domain" description="PKS/mFAS DH" evidence="12">
    <location>
        <begin position="963"/>
        <end position="1270"/>
    </location>
</feature>
<dbReference type="PANTHER" id="PTHR43775:SF29">
    <property type="entry name" value="ASPERFURANONE POLYKETIDE SYNTHASE AFOG-RELATED"/>
    <property type="match status" value="1"/>
</dbReference>
<dbReference type="Pfam" id="PF23114">
    <property type="entry name" value="NAD-bd_HRPKS_sdrA"/>
    <property type="match status" value="1"/>
</dbReference>
<dbReference type="PROSITE" id="PS52019">
    <property type="entry name" value="PKS_MFAS_DH"/>
    <property type="match status" value="1"/>
</dbReference>
<dbReference type="Pfam" id="PF14765">
    <property type="entry name" value="PS-DH"/>
    <property type="match status" value="1"/>
</dbReference>
<dbReference type="Pfam" id="PF02801">
    <property type="entry name" value="Ketoacyl-synt_C"/>
    <property type="match status" value="1"/>
</dbReference>
<dbReference type="InterPro" id="IPR020806">
    <property type="entry name" value="PKS_PP-bd"/>
</dbReference>
<dbReference type="InterPro" id="IPR036736">
    <property type="entry name" value="ACP-like_sf"/>
</dbReference>
<dbReference type="InterPro" id="IPR014030">
    <property type="entry name" value="Ketoacyl_synth_N"/>
</dbReference>
<dbReference type="InterPro" id="IPR020807">
    <property type="entry name" value="PKS_DH"/>
</dbReference>
<sequence length="2536" mass="276335">MAAQTPPTTPIAIVGMGCRFSGDATSPEKLWDILAEGKSGWSPIPSSRFNVEGIYHPNSEKVGSTPVRGGHFLTEDVALFDAPFFNIPSEVANSLDPQYRMELEVVYEALESAGIPLEKVMGSNTSVYGGIMFRDYHDTLSRDPDLMPRYFMTGNAATMASNRISHFYDLRGPSMSVDTGCSTTLTALHLACQNLRSQESSMSVVTGASLMLNPDIFISMSSLGFLSPDGMSYAFDSRANGYGRGEGVAAILLKRLDDAVRDGDHIRAIIRETALNQDGKTPTITAPSQEAQAELIRSCYQQAGLDPSHTTYVEAHGTGTPTGDPLEVGAVASTLATKRVAEQPLYIGSVKANIGHTEATSGLASIIKVALALERGLIPPNGNFESLNEKLRLGDRNMKVPTSVEKWPTVNGVRRASVNNFGFGGANAHAILECATPSSSLNGATNGHANGWLTNGQNGHAPANGHINGNGIETPAQDRARIFILSARDEQACERMAENLKDHLLNSPPLDADRSLDELAYTLGSRRSMLPWMAAYPATSWSSLIDALDAGRFKPVRSSEAAPRLGFVFTGQGAQWYAMGRELLDAYPVFKAAISECDRYIKEMGAEWTILEELYRDAKSTNVNDVVYSLPMSSAIQIALIQLLRSWGIKPAAVTSHSSGEIASAYAAGALDVRSAIGITYLRGALAASSRGKEAGKAFGKGGMIAVGLERERANEYLAKLTSGRLVVACVNSQSSVTVSGDIAGIDELEPLLQADNIFARRLKVSEAFHSDHMLPMADLYGSALMGLLKPEPGFGSVIYSSPKLGGRVDRGDIMATPAHWVESMLQPVEFERSFREMCFANPTAKDPRSTQSVDVVIEVGPHGALGGPIQDLMTLPEFQGAEIPYLTCLIRGKNAVETMHQLAVDLIKKGYRVDLDAVNFPHGRHGIKVLSNLPAYPWNHQTRYWVESRLNKANRQRQRPPHDLLGSLLVGANASTPTWRHIIRAADVPWVRDHMVQSNMVYPGAGFITMAIEGMAQLSESNAQRITSYTLRNVDLLAALMIPEHDEGVEVQLLLRPCDEQALGSKDWYEFQVHSVTADNAWTEHCKGQIQVERETAAFPLSSVTHRPQEAVYTRNIDPRDIWASMRSVGIYHGPIFQNLLSVELSKRGSRSTLEIADTAIVMPMKYQRPHIVHPTTLDSVIQAAYSTIPSAGTKLTSAFVPRSIKTLRVSTGTATSPGHKFRAYAGLEHQDTQTFRTGISVFDELEGSTPVIEIDGLVCQSLGGAMRRPDEPELCSSWKWEPDLTLLNLESLKESMKIAPLQPEIDTMMELRRGTILYIHEAVSALTPADLHQLEWHHVKLYDWMTEQLRLAREDKLGPDSSTWLGISPEEKSVLLEKMGTASVNGEMIQRLGPQLLAMLRQEIAPLELMLEDQLLMRYYAEAPKWGRSNQQAADMVRLCTHKNPRAKILEIGGGTGGCTQVVLDTIGDSFGRYDFTDVSSGFFTAAQERFSKWQELMTFKKLDIESNPEAQGFECGTYDVVVACQVLHATKNMVHTLSNVRRLLKPGGRLILVETTRDDVDVFLTFGLLPGWWLSEEPERKSSPSLTIPFWNEVLTCSGLSGVDLEVHDCESDDFYSLSAMMSTVPQELAEYPSEVAIVCGISPPPPEWLSELQAAIAGITGSVPVVEQMDSLAAAAGKTCIFLAELEQPILATVNTADFKAITSIVSHCKGLLWLSCGGTIESPSPEASMHLGLLRTLRSEYGGNRYVSLDVDPNREALTSTLINAIVSVFKAAFGNQEPTIADSEYAEREGTVFVPRAFKDEQLNNAITEDSANPTAALLQPFCDAERPVRLEIGTPGLLDTLTFTDEPDAMTALPSDFIEIDPKAFGLNFRDIMVAMGQLEKNKIMGFECSGTITRLGEEAAAQGFQVGDRVCSLLRGYWSTRPRVHWTSAITMPEHLTFEEAAAFPLAFATAYVSLYETARLQKEEKVLIHAATGGVGQAAVILAKHVGAEIYVTVGTQAKRDFMMETYGIPPDHIFSSRDTSFAGQILETTGGKGVDVVLNSLSGRILQESFNCLCEFGRFVEIGKRDLEQNSRMDMLPFSRNVSFSAIDMLSWETRRFADVARVMGEIGKLFKQQAIASISPITTYPISAIEKAFRVMQAGQHMGKIVITVHPEDQVRVVQSTPSWSLRPDVSYLIVGGFGGIGRSLCEWMVDHGAKHVVIMSRSATSGPFLTELQAACNVRAVACDVSDAGQLAVALESFSDMPPIKGVIQAAMVLKDAMVEQMALEDFYTAVRPKVHGSWNLHHQLPELDFFVMLSSLIGVMGGAGQANYAAGGAFQDALASYRRAQGQPAVTIDLGMVKGVGYVANTKGVSDRLARIGYQPIDEEGVLRILQSVISSPSSAQVTTGINTGPGSHWKDADWLQDVRFAGLKFRESTAKKRSGPTKNAGDLRGQLSNVSSPGEAAELILKAITNKLISMFAFAEADVAPSKNLAEFGVDSLIAVELRNWITSQTGLGISIFELMQSPSLTELANMVASKRSEADML</sequence>
<dbReference type="InterPro" id="IPR049552">
    <property type="entry name" value="PKS_DH_N"/>
</dbReference>
<evidence type="ECO:0000256" key="4">
    <source>
        <dbReference type="ARBA" id="ARBA00022857"/>
    </source>
</evidence>
<feature type="active site" description="Proton donor; for dehydratase activity" evidence="8">
    <location>
        <position position="1180"/>
    </location>
</feature>
<evidence type="ECO:0000259" key="11">
    <source>
        <dbReference type="PROSITE" id="PS52004"/>
    </source>
</evidence>
<dbReference type="SUPFAM" id="SSF52151">
    <property type="entry name" value="FabD/lysophospholipase-like"/>
    <property type="match status" value="1"/>
</dbReference>
<keyword evidence="14" id="KW-1185">Reference proteome</keyword>
<dbReference type="InterPro" id="IPR006162">
    <property type="entry name" value="Ppantetheine_attach_site"/>
</dbReference>
<dbReference type="Gene3D" id="3.10.129.110">
    <property type="entry name" value="Polyketide synthase dehydratase"/>
    <property type="match status" value="1"/>
</dbReference>
<feature type="region of interest" description="Disordered" evidence="9">
    <location>
        <begin position="2427"/>
        <end position="2447"/>
    </location>
</feature>
<dbReference type="InterPro" id="IPR032821">
    <property type="entry name" value="PKS_assoc"/>
</dbReference>
<evidence type="ECO:0000256" key="5">
    <source>
        <dbReference type="ARBA" id="ARBA00023002"/>
    </source>
</evidence>
<dbReference type="SMART" id="SM00825">
    <property type="entry name" value="PKS_KS"/>
    <property type="match status" value="1"/>
</dbReference>
<dbReference type="InterPro" id="IPR020841">
    <property type="entry name" value="PKS_Beta-ketoAc_synthase_dom"/>
</dbReference>
<evidence type="ECO:0000256" key="7">
    <source>
        <dbReference type="ARBA" id="ARBA00023315"/>
    </source>
</evidence>
<dbReference type="InterPro" id="IPR011032">
    <property type="entry name" value="GroES-like_sf"/>
</dbReference>
<dbReference type="Pfam" id="PF16197">
    <property type="entry name" value="KAsynt_C_assoc"/>
    <property type="match status" value="1"/>
</dbReference>
<keyword evidence="6" id="KW-0511">Multifunctional enzyme</keyword>
<dbReference type="Pfam" id="PF00698">
    <property type="entry name" value="Acyl_transf_1"/>
    <property type="match status" value="1"/>
</dbReference>
<dbReference type="Pfam" id="PF08659">
    <property type="entry name" value="KR"/>
    <property type="match status" value="1"/>
</dbReference>
<evidence type="ECO:0008006" key="15">
    <source>
        <dbReference type="Google" id="ProtNLM"/>
    </source>
</evidence>
<reference evidence="13 14" key="1">
    <citation type="submission" date="2024-07" db="EMBL/GenBank/DDBJ databases">
        <title>Section-level genome sequencing and comparative genomics of Aspergillus sections Usti and Cavernicolus.</title>
        <authorList>
            <consortium name="Lawrence Berkeley National Laboratory"/>
            <person name="Nybo J.L."/>
            <person name="Vesth T.C."/>
            <person name="Theobald S."/>
            <person name="Frisvad J.C."/>
            <person name="Larsen T.O."/>
            <person name="Kjaerboelling I."/>
            <person name="Rothschild-Mancinelli K."/>
            <person name="Lyhne E.K."/>
            <person name="Kogle M.E."/>
            <person name="Barry K."/>
            <person name="Clum A."/>
            <person name="Na H."/>
            <person name="Ledsgaard L."/>
            <person name="Lin J."/>
            <person name="Lipzen A."/>
            <person name="Kuo A."/>
            <person name="Riley R."/>
            <person name="Mondo S."/>
            <person name="LaButti K."/>
            <person name="Haridas S."/>
            <person name="Pangalinan J."/>
            <person name="Salamov A.A."/>
            <person name="Simmons B.A."/>
            <person name="Magnuson J.K."/>
            <person name="Chen J."/>
            <person name="Drula E."/>
            <person name="Henrissat B."/>
            <person name="Wiebenga A."/>
            <person name="Lubbers R.J."/>
            <person name="Gomes A.C."/>
            <person name="Makela M.R."/>
            <person name="Stajich J."/>
            <person name="Grigoriev I.V."/>
            <person name="Mortensen U.H."/>
            <person name="De vries R.P."/>
            <person name="Baker S.E."/>
            <person name="Andersen M.R."/>
        </authorList>
    </citation>
    <scope>NUCLEOTIDE SEQUENCE [LARGE SCALE GENOMIC DNA]</scope>
    <source>
        <strain evidence="13 14">CBS 600.67</strain>
    </source>
</reference>
<evidence type="ECO:0000256" key="6">
    <source>
        <dbReference type="ARBA" id="ARBA00023268"/>
    </source>
</evidence>
<feature type="domain" description="Ketosynthase family 3 (KS3)" evidence="11">
    <location>
        <begin position="8"/>
        <end position="434"/>
    </location>
</feature>
<dbReference type="SUPFAM" id="SSF55048">
    <property type="entry name" value="Probable ACP-binding domain of malonyl-CoA ACP transacylase"/>
    <property type="match status" value="1"/>
</dbReference>
<dbReference type="SUPFAM" id="SSF50129">
    <property type="entry name" value="GroES-like"/>
    <property type="match status" value="1"/>
</dbReference>
<dbReference type="SMART" id="SM00822">
    <property type="entry name" value="PKS_KR"/>
    <property type="match status" value="1"/>
</dbReference>
<keyword evidence="7" id="KW-0012">Acyltransferase</keyword>
<dbReference type="Gene3D" id="3.90.180.10">
    <property type="entry name" value="Medium-chain alcohol dehydrogenases, catalytic domain"/>
    <property type="match status" value="1"/>
</dbReference>
<dbReference type="CDD" id="cd05195">
    <property type="entry name" value="enoyl_red"/>
    <property type="match status" value="1"/>
</dbReference>
<keyword evidence="3" id="KW-0808">Transferase</keyword>
<dbReference type="PROSITE" id="PS00606">
    <property type="entry name" value="KS3_1"/>
    <property type="match status" value="1"/>
</dbReference>
<dbReference type="Gene3D" id="3.40.366.10">
    <property type="entry name" value="Malonyl-Coenzyme A Acyl Carrier Protein, domain 2"/>
    <property type="match status" value="1"/>
</dbReference>
<dbReference type="InterPro" id="IPR056501">
    <property type="entry name" value="NAD-bd_HRPKS_sdrA"/>
</dbReference>
<gene>
    <name evidence="13" type="ORF">BDW59DRAFT_24526</name>
</gene>
<evidence type="ECO:0000313" key="14">
    <source>
        <dbReference type="Proteomes" id="UP001610335"/>
    </source>
</evidence>
<dbReference type="SMART" id="SM00826">
    <property type="entry name" value="PKS_DH"/>
    <property type="match status" value="1"/>
</dbReference>
<keyword evidence="5" id="KW-0560">Oxidoreductase</keyword>
<feature type="region of interest" description="C-terminal hotdog fold" evidence="8">
    <location>
        <begin position="1115"/>
        <end position="1270"/>
    </location>
</feature>
<accession>A0ABR4HEN9</accession>
<dbReference type="CDD" id="cd02440">
    <property type="entry name" value="AdoMet_MTases"/>
    <property type="match status" value="1"/>
</dbReference>
<evidence type="ECO:0000256" key="9">
    <source>
        <dbReference type="SAM" id="MobiDB-lite"/>
    </source>
</evidence>
<evidence type="ECO:0000256" key="2">
    <source>
        <dbReference type="ARBA" id="ARBA00022553"/>
    </source>
</evidence>
<dbReference type="InterPro" id="IPR018201">
    <property type="entry name" value="Ketoacyl_synth_AS"/>
</dbReference>
<dbReference type="InterPro" id="IPR013154">
    <property type="entry name" value="ADH-like_N"/>
</dbReference>
<dbReference type="SMART" id="SM00823">
    <property type="entry name" value="PKS_PP"/>
    <property type="match status" value="1"/>
</dbReference>
<dbReference type="InterPro" id="IPR009081">
    <property type="entry name" value="PP-bd_ACP"/>
</dbReference>
<dbReference type="Gene3D" id="1.10.1200.10">
    <property type="entry name" value="ACP-like"/>
    <property type="match status" value="1"/>
</dbReference>
<dbReference type="SUPFAM" id="SSF53901">
    <property type="entry name" value="Thiolase-like"/>
    <property type="match status" value="1"/>
</dbReference>
<dbReference type="InterPro" id="IPR036291">
    <property type="entry name" value="NAD(P)-bd_dom_sf"/>
</dbReference>
<dbReference type="PANTHER" id="PTHR43775">
    <property type="entry name" value="FATTY ACID SYNTHASE"/>
    <property type="match status" value="1"/>
</dbReference>
<dbReference type="InterPro" id="IPR020843">
    <property type="entry name" value="ER"/>
</dbReference>
<dbReference type="PROSITE" id="PS00012">
    <property type="entry name" value="PHOSPHOPANTETHEINE"/>
    <property type="match status" value="1"/>
</dbReference>
<evidence type="ECO:0000256" key="1">
    <source>
        <dbReference type="ARBA" id="ARBA00022450"/>
    </source>
</evidence>
<feature type="domain" description="Carrier" evidence="10">
    <location>
        <begin position="2453"/>
        <end position="2530"/>
    </location>
</feature>
<dbReference type="InterPro" id="IPR014031">
    <property type="entry name" value="Ketoacyl_synth_C"/>
</dbReference>
<dbReference type="InterPro" id="IPR016036">
    <property type="entry name" value="Malonyl_transacylase_ACP-bd"/>
</dbReference>
<organism evidence="13 14">
    <name type="scientific">Aspergillus cavernicola</name>
    <dbReference type="NCBI Taxonomy" id="176166"/>
    <lineage>
        <taxon>Eukaryota</taxon>
        <taxon>Fungi</taxon>
        <taxon>Dikarya</taxon>
        <taxon>Ascomycota</taxon>
        <taxon>Pezizomycotina</taxon>
        <taxon>Eurotiomycetes</taxon>
        <taxon>Eurotiomycetidae</taxon>
        <taxon>Eurotiales</taxon>
        <taxon>Aspergillaceae</taxon>
        <taxon>Aspergillus</taxon>
        <taxon>Aspergillus subgen. Nidulantes</taxon>
    </lineage>
</organism>
<dbReference type="InterPro" id="IPR057326">
    <property type="entry name" value="KR_dom"/>
</dbReference>
<dbReference type="SUPFAM" id="SSF53335">
    <property type="entry name" value="S-adenosyl-L-methionine-dependent methyltransferases"/>
    <property type="match status" value="1"/>
</dbReference>
<comment type="caution">
    <text evidence="13">The sequence shown here is derived from an EMBL/GenBank/DDBJ whole genome shotgun (WGS) entry which is preliminary data.</text>
</comment>
<dbReference type="Pfam" id="PF00107">
    <property type="entry name" value="ADH_zinc_N"/>
    <property type="match status" value="1"/>
</dbReference>
<name>A0ABR4HEN9_9EURO</name>
<protein>
    <recommendedName>
        <fullName evidence="15">Polyketide synthase</fullName>
    </recommendedName>
</protein>
<dbReference type="PROSITE" id="PS52004">
    <property type="entry name" value="KS3_2"/>
    <property type="match status" value="1"/>
</dbReference>
<dbReference type="Pfam" id="PF23297">
    <property type="entry name" value="ACP_SdgA_C"/>
    <property type="match status" value="1"/>
</dbReference>
<feature type="active site" description="Proton acceptor; for dehydratase activity" evidence="8">
    <location>
        <position position="995"/>
    </location>
</feature>
<dbReference type="Proteomes" id="UP001610335">
    <property type="component" value="Unassembled WGS sequence"/>
</dbReference>
<dbReference type="InterPro" id="IPR049900">
    <property type="entry name" value="PKS_mFAS_DH"/>
</dbReference>
<dbReference type="Pfam" id="PF08240">
    <property type="entry name" value="ADH_N"/>
    <property type="match status" value="1"/>
</dbReference>
<dbReference type="InterPro" id="IPR042104">
    <property type="entry name" value="PKS_dehydratase_sf"/>
</dbReference>
<dbReference type="InterPro" id="IPR029063">
    <property type="entry name" value="SAM-dependent_MTases_sf"/>
</dbReference>
<dbReference type="Gene3D" id="3.30.70.3290">
    <property type="match status" value="1"/>
</dbReference>
<dbReference type="SMART" id="SM00827">
    <property type="entry name" value="PKS_AT"/>
    <property type="match status" value="1"/>
</dbReference>
<keyword evidence="2" id="KW-0597">Phosphoprotein</keyword>
<dbReference type="EMBL" id="JBFXLS010000134">
    <property type="protein sequence ID" value="KAL2813950.1"/>
    <property type="molecule type" value="Genomic_DNA"/>
</dbReference>
<evidence type="ECO:0000256" key="8">
    <source>
        <dbReference type="PROSITE-ProRule" id="PRU01363"/>
    </source>
</evidence>
<dbReference type="InterPro" id="IPR050091">
    <property type="entry name" value="PKS_NRPS_Biosynth_Enz"/>
</dbReference>
<dbReference type="InterPro" id="IPR049551">
    <property type="entry name" value="PKS_DH_C"/>
</dbReference>
<dbReference type="InterPro" id="IPR016035">
    <property type="entry name" value="Acyl_Trfase/lysoPLipase"/>
</dbReference>
<dbReference type="InterPro" id="IPR016039">
    <property type="entry name" value="Thiolase-like"/>
</dbReference>
<evidence type="ECO:0000313" key="13">
    <source>
        <dbReference type="EMBL" id="KAL2813950.1"/>
    </source>
</evidence>
<dbReference type="Gene3D" id="3.40.47.10">
    <property type="match status" value="1"/>
</dbReference>
<dbReference type="Gene3D" id="3.40.50.150">
    <property type="entry name" value="Vaccinia Virus protein VP39"/>
    <property type="match status" value="1"/>
</dbReference>
<dbReference type="SMART" id="SM00829">
    <property type="entry name" value="PKS_ER"/>
    <property type="match status" value="1"/>
</dbReference>
<keyword evidence="1" id="KW-0596">Phosphopantetheine</keyword>
<keyword evidence="4" id="KW-0521">NADP</keyword>
<dbReference type="InterPro" id="IPR014043">
    <property type="entry name" value="Acyl_transferase_dom"/>
</dbReference>
<evidence type="ECO:0000259" key="10">
    <source>
        <dbReference type="PROSITE" id="PS50075"/>
    </source>
</evidence>
<dbReference type="Pfam" id="PF08242">
    <property type="entry name" value="Methyltransf_12"/>
    <property type="match status" value="1"/>
</dbReference>
<dbReference type="InterPro" id="IPR013968">
    <property type="entry name" value="PKS_KR"/>
</dbReference>
<dbReference type="Pfam" id="PF00109">
    <property type="entry name" value="ketoacyl-synt"/>
    <property type="match status" value="1"/>
</dbReference>
<dbReference type="SUPFAM" id="SSF51735">
    <property type="entry name" value="NAD(P)-binding Rossmann-fold domains"/>
    <property type="match status" value="2"/>
</dbReference>
<dbReference type="Gene3D" id="3.40.50.720">
    <property type="entry name" value="NAD(P)-binding Rossmann-like Domain"/>
    <property type="match status" value="2"/>
</dbReference>
<feature type="region of interest" description="N-terminal hotdog fold" evidence="8">
    <location>
        <begin position="963"/>
        <end position="1098"/>
    </location>
</feature>
<dbReference type="CDD" id="cd00833">
    <property type="entry name" value="PKS"/>
    <property type="match status" value="1"/>
</dbReference>
<evidence type="ECO:0000256" key="3">
    <source>
        <dbReference type="ARBA" id="ARBA00022679"/>
    </source>
</evidence>
<dbReference type="SUPFAM" id="SSF47336">
    <property type="entry name" value="ACP-like"/>
    <property type="match status" value="1"/>
</dbReference>